<accession>A0ABQ5E9R8</accession>
<organism evidence="2 3">
    <name type="scientific">Tanacetum coccineum</name>
    <dbReference type="NCBI Taxonomy" id="301880"/>
    <lineage>
        <taxon>Eukaryota</taxon>
        <taxon>Viridiplantae</taxon>
        <taxon>Streptophyta</taxon>
        <taxon>Embryophyta</taxon>
        <taxon>Tracheophyta</taxon>
        <taxon>Spermatophyta</taxon>
        <taxon>Magnoliopsida</taxon>
        <taxon>eudicotyledons</taxon>
        <taxon>Gunneridae</taxon>
        <taxon>Pentapetalae</taxon>
        <taxon>asterids</taxon>
        <taxon>campanulids</taxon>
        <taxon>Asterales</taxon>
        <taxon>Asteraceae</taxon>
        <taxon>Asteroideae</taxon>
        <taxon>Anthemideae</taxon>
        <taxon>Anthemidinae</taxon>
        <taxon>Tanacetum</taxon>
    </lineage>
</organism>
<keyword evidence="3" id="KW-1185">Reference proteome</keyword>
<dbReference type="Proteomes" id="UP001151760">
    <property type="component" value="Unassembled WGS sequence"/>
</dbReference>
<comment type="caution">
    <text evidence="2">The sequence shown here is derived from an EMBL/GenBank/DDBJ whole genome shotgun (WGS) entry which is preliminary data.</text>
</comment>
<evidence type="ECO:0000256" key="1">
    <source>
        <dbReference type="SAM" id="MobiDB-lite"/>
    </source>
</evidence>
<evidence type="ECO:0000313" key="2">
    <source>
        <dbReference type="EMBL" id="GJT47601.1"/>
    </source>
</evidence>
<gene>
    <name evidence="2" type="ORF">Tco_0973758</name>
</gene>
<feature type="region of interest" description="Disordered" evidence="1">
    <location>
        <begin position="118"/>
        <end position="137"/>
    </location>
</feature>
<feature type="compositionally biased region" description="Basic residues" evidence="1">
    <location>
        <begin position="119"/>
        <end position="135"/>
    </location>
</feature>
<proteinExistence type="predicted"/>
<dbReference type="EMBL" id="BQNB010016081">
    <property type="protein sequence ID" value="GJT47601.1"/>
    <property type="molecule type" value="Genomic_DNA"/>
</dbReference>
<reference evidence="2" key="1">
    <citation type="journal article" date="2022" name="Int. J. Mol. Sci.">
        <title>Draft Genome of Tanacetum Coccineum: Genomic Comparison of Closely Related Tanacetum-Family Plants.</title>
        <authorList>
            <person name="Yamashiro T."/>
            <person name="Shiraishi A."/>
            <person name="Nakayama K."/>
            <person name="Satake H."/>
        </authorList>
    </citation>
    <scope>NUCLEOTIDE SEQUENCE</scope>
</reference>
<reference evidence="2" key="2">
    <citation type="submission" date="2022-01" db="EMBL/GenBank/DDBJ databases">
        <authorList>
            <person name="Yamashiro T."/>
            <person name="Shiraishi A."/>
            <person name="Satake H."/>
            <person name="Nakayama K."/>
        </authorList>
    </citation>
    <scope>NUCLEOTIDE SEQUENCE</scope>
</reference>
<name>A0ABQ5E9R8_9ASTR</name>
<evidence type="ECO:0000313" key="3">
    <source>
        <dbReference type="Proteomes" id="UP001151760"/>
    </source>
</evidence>
<sequence length="183" mass="21705">MKVYKMMKRSGKSKTETEPLHTRELLVKKFHQLVLLKYTLVLLSEQLHNTRRIAEQRKDKVKDNGKKRKRKRLWIEAKERCKGKMTGKILLLLISFFKNEAKKKKGLTEKTVEEELVHKSKGKKLPRTTTKRKQKGNPYVLTEKKYPLSQEMLSKMLSKRLEVDHESSQAFELLKFIRAQVQK</sequence>
<protein>
    <submittedName>
        <fullName evidence="2">Uncharacterized protein</fullName>
    </submittedName>
</protein>